<evidence type="ECO:0000256" key="1">
    <source>
        <dbReference type="SAM" id="MobiDB-lite"/>
    </source>
</evidence>
<proteinExistence type="predicted"/>
<sequence>MYSMARVLRSTRGDKGPGPKYQLEYMTRVGKASPPAYSMSYRPKARGAAKSPGPAEYVPKRPPIMPCYSMSYRHAHHKPPNYPGPDKYMLPTTIGPKVPDKHANAAYTMSYKHYLTAKAASPGPANYGPADPDLYKNKMPKYTMRPWLDPPASKNRTPGPKYYHKLWEKPGYSFGHRLDNMPYITAADDIPCA</sequence>
<reference evidence="2 3" key="1">
    <citation type="submission" date="2023-03" db="EMBL/GenBank/DDBJ databases">
        <title>Genome insight into feeding habits of ladybird beetles.</title>
        <authorList>
            <person name="Li H.-S."/>
            <person name="Huang Y.-H."/>
            <person name="Pang H."/>
        </authorList>
    </citation>
    <scope>NUCLEOTIDE SEQUENCE [LARGE SCALE GENOMIC DNA]</scope>
    <source>
        <strain evidence="2">SYSU_2023b</strain>
        <tissue evidence="2">Whole body</tissue>
    </source>
</reference>
<name>A0AAW1TPU8_9CUCU</name>
<evidence type="ECO:0000313" key="3">
    <source>
        <dbReference type="Proteomes" id="UP001431783"/>
    </source>
</evidence>
<feature type="region of interest" description="Disordered" evidence="1">
    <location>
        <begin position="1"/>
        <end position="21"/>
    </location>
</feature>
<organism evidence="2 3">
    <name type="scientific">Henosepilachna vigintioctopunctata</name>
    <dbReference type="NCBI Taxonomy" id="420089"/>
    <lineage>
        <taxon>Eukaryota</taxon>
        <taxon>Metazoa</taxon>
        <taxon>Ecdysozoa</taxon>
        <taxon>Arthropoda</taxon>
        <taxon>Hexapoda</taxon>
        <taxon>Insecta</taxon>
        <taxon>Pterygota</taxon>
        <taxon>Neoptera</taxon>
        <taxon>Endopterygota</taxon>
        <taxon>Coleoptera</taxon>
        <taxon>Polyphaga</taxon>
        <taxon>Cucujiformia</taxon>
        <taxon>Coccinelloidea</taxon>
        <taxon>Coccinellidae</taxon>
        <taxon>Epilachninae</taxon>
        <taxon>Epilachnini</taxon>
        <taxon>Henosepilachna</taxon>
    </lineage>
</organism>
<dbReference type="EMBL" id="JARQZJ010000011">
    <property type="protein sequence ID" value="KAK9872348.1"/>
    <property type="molecule type" value="Genomic_DNA"/>
</dbReference>
<keyword evidence="3" id="KW-1185">Reference proteome</keyword>
<comment type="caution">
    <text evidence="2">The sequence shown here is derived from an EMBL/GenBank/DDBJ whole genome shotgun (WGS) entry which is preliminary data.</text>
</comment>
<dbReference type="AlphaFoldDB" id="A0AAW1TPU8"/>
<accession>A0AAW1TPU8</accession>
<evidence type="ECO:0000313" key="2">
    <source>
        <dbReference type="EMBL" id="KAK9872348.1"/>
    </source>
</evidence>
<gene>
    <name evidence="2" type="ORF">WA026_017807</name>
</gene>
<dbReference type="Proteomes" id="UP001431783">
    <property type="component" value="Unassembled WGS sequence"/>
</dbReference>
<protein>
    <submittedName>
        <fullName evidence="2">Uncharacterized protein</fullName>
    </submittedName>
</protein>